<proteinExistence type="predicted"/>
<protein>
    <submittedName>
        <fullName evidence="5">MCE family protein</fullName>
    </submittedName>
</protein>
<feature type="transmembrane region" description="Helical" evidence="2">
    <location>
        <begin position="12"/>
        <end position="33"/>
    </location>
</feature>
<gene>
    <name evidence="5" type="ORF">ORI27_15665</name>
</gene>
<feature type="compositionally biased region" description="Pro residues" evidence="1">
    <location>
        <begin position="409"/>
        <end position="419"/>
    </location>
</feature>
<feature type="domain" description="Mammalian cell entry C-terminal" evidence="4">
    <location>
        <begin position="122"/>
        <end position="342"/>
    </location>
</feature>
<keyword evidence="6" id="KW-1185">Reference proteome</keyword>
<dbReference type="RefSeq" id="WP_265997930.1">
    <property type="nucleotide sequence ID" value="NZ_JAPJDN010000012.1"/>
</dbReference>
<comment type="caution">
    <text evidence="5">The sequence shown here is derived from an EMBL/GenBank/DDBJ whole genome shotgun (WGS) entry which is preliminary data.</text>
</comment>
<reference evidence="5 6" key="1">
    <citation type="submission" date="2022-11" db="EMBL/GenBank/DDBJ databases">
        <title>Mycobacterium sp. nov.</title>
        <authorList>
            <person name="Papic B."/>
            <person name="Spicic S."/>
            <person name="Duvnjak S."/>
        </authorList>
    </citation>
    <scope>NUCLEOTIDE SEQUENCE [LARGE SCALE GENOMIC DNA]</scope>
    <source>
        <strain evidence="5 6">CVI_P4</strain>
    </source>
</reference>
<evidence type="ECO:0000256" key="2">
    <source>
        <dbReference type="SAM" id="Phobius"/>
    </source>
</evidence>
<keyword evidence="2" id="KW-0812">Transmembrane</keyword>
<accession>A0ABT3SF55</accession>
<dbReference type="PANTHER" id="PTHR33371:SF19">
    <property type="entry name" value="MCE-FAMILY PROTEIN MCE4A"/>
    <property type="match status" value="1"/>
</dbReference>
<dbReference type="InterPro" id="IPR024516">
    <property type="entry name" value="Mce_C"/>
</dbReference>
<feature type="compositionally biased region" description="Low complexity" evidence="1">
    <location>
        <begin position="421"/>
        <end position="434"/>
    </location>
</feature>
<evidence type="ECO:0000259" key="4">
    <source>
        <dbReference type="Pfam" id="PF11887"/>
    </source>
</evidence>
<dbReference type="PANTHER" id="PTHR33371">
    <property type="entry name" value="INTERMEMBRANE PHOSPHOLIPID TRANSPORT SYSTEM BINDING PROTEIN MLAD-RELATED"/>
    <property type="match status" value="1"/>
</dbReference>
<dbReference type="Pfam" id="PF11887">
    <property type="entry name" value="Mce4_CUP1"/>
    <property type="match status" value="1"/>
</dbReference>
<dbReference type="EMBL" id="JAPJDO010000012">
    <property type="protein sequence ID" value="MCX2938145.1"/>
    <property type="molecule type" value="Genomic_DNA"/>
</dbReference>
<dbReference type="Pfam" id="PF02470">
    <property type="entry name" value="MlaD"/>
    <property type="match status" value="1"/>
</dbReference>
<evidence type="ECO:0000256" key="1">
    <source>
        <dbReference type="SAM" id="MobiDB-lite"/>
    </source>
</evidence>
<keyword evidence="2" id="KW-0472">Membrane</keyword>
<dbReference type="InterPro" id="IPR005693">
    <property type="entry name" value="Mce"/>
</dbReference>
<feature type="domain" description="Mce/MlaD" evidence="3">
    <location>
        <begin position="42"/>
        <end position="117"/>
    </location>
</feature>
<dbReference type="NCBIfam" id="TIGR00996">
    <property type="entry name" value="Mtu_fam_mce"/>
    <property type="match status" value="1"/>
</dbReference>
<keyword evidence="2" id="KW-1133">Transmembrane helix</keyword>
<evidence type="ECO:0000313" key="5">
    <source>
        <dbReference type="EMBL" id="MCX2938145.1"/>
    </source>
</evidence>
<name>A0ABT3SF55_9MYCO</name>
<dbReference type="Proteomes" id="UP001300745">
    <property type="component" value="Unassembled WGS sequence"/>
</dbReference>
<evidence type="ECO:0000259" key="3">
    <source>
        <dbReference type="Pfam" id="PF02470"/>
    </source>
</evidence>
<sequence>MESRRDKRVHQGWWTLILLMALAAMVFLTYAMFVGTFTSFVPVTLTSDRAGLVMEPGGKVKMRGVQVGRVGSITVGGAPVTLRLEIEPDQLKYIPANVQAQIRATTAFGAKYVDLIYPSDPSPQRLSAGMVIQSRNVSTEVNTVFQNLTGVLAQVDPAKLNSVLSAVAVGLRGEGQAIGEAITDGNQVLTELNPRADTFRRDWRALKGFSDTYSAAAKSIVATLDAASTTSATITSNASNLDALLLSVIGLSNDGINLLGPNKDNLVKAINVLEPTTRLLMKYNPQLTCMLVGGKKVLDDGFGDIAGGANGKSLILDTALLFGDDLYQFPANLPIVGAKGGPGGAPSCGSLPDVSKNFPQRYLITNTGWGTGMDVRPNPGIGFPGYANFFPVTRGAPQPPSVRYQGGPAPGPVPYPGGPPYGAQQYAPDGTPLYPDLPPAPPPGAPREPGPPPPGTEPFIVQNPAVLAPTPTPPQPPVLVPSP</sequence>
<evidence type="ECO:0000313" key="6">
    <source>
        <dbReference type="Proteomes" id="UP001300745"/>
    </source>
</evidence>
<dbReference type="InterPro" id="IPR003399">
    <property type="entry name" value="Mce/MlaD"/>
</dbReference>
<feature type="region of interest" description="Disordered" evidence="1">
    <location>
        <begin position="397"/>
        <end position="483"/>
    </location>
</feature>
<dbReference type="InterPro" id="IPR052336">
    <property type="entry name" value="MlaD_Phospholipid_Transporter"/>
</dbReference>
<feature type="compositionally biased region" description="Pro residues" evidence="1">
    <location>
        <begin position="435"/>
        <end position="456"/>
    </location>
</feature>
<organism evidence="5 6">
    <name type="scientific">Mycobacterium pinniadriaticum</name>
    <dbReference type="NCBI Taxonomy" id="2994102"/>
    <lineage>
        <taxon>Bacteria</taxon>
        <taxon>Bacillati</taxon>
        <taxon>Actinomycetota</taxon>
        <taxon>Actinomycetes</taxon>
        <taxon>Mycobacteriales</taxon>
        <taxon>Mycobacteriaceae</taxon>
        <taxon>Mycobacterium</taxon>
    </lineage>
</organism>
<feature type="compositionally biased region" description="Pro residues" evidence="1">
    <location>
        <begin position="470"/>
        <end position="483"/>
    </location>
</feature>